<dbReference type="GO" id="GO:0030976">
    <property type="term" value="F:thiamine pyrophosphate binding"/>
    <property type="evidence" value="ECO:0007669"/>
    <property type="project" value="InterPro"/>
</dbReference>
<dbReference type="Gene3D" id="3.40.50.970">
    <property type="match status" value="1"/>
</dbReference>
<dbReference type="InterPro" id="IPR011766">
    <property type="entry name" value="TPP_enzyme_TPP-bd"/>
</dbReference>
<evidence type="ECO:0000313" key="5">
    <source>
        <dbReference type="EMBL" id="OWT61889.1"/>
    </source>
</evidence>
<name>A0A225MTA7_9BURK</name>
<dbReference type="PANTHER" id="PTHR42818">
    <property type="entry name" value="SULFOPYRUVATE DECARBOXYLASE SUBUNIT ALPHA"/>
    <property type="match status" value="1"/>
</dbReference>
<accession>A0A225MTA7</accession>
<dbReference type="InterPro" id="IPR029061">
    <property type="entry name" value="THDP-binding"/>
</dbReference>
<dbReference type="NCBIfam" id="NF004813">
    <property type="entry name" value="PRK06163.1"/>
    <property type="match status" value="1"/>
</dbReference>
<reference evidence="6" key="1">
    <citation type="submission" date="2017-06" db="EMBL/GenBank/DDBJ databases">
        <title>Herbaspirillum phytohormonus sp. nov., isolated from the root nodule of Robinia pseudoacacia in lead-zinc mine.</title>
        <authorList>
            <person name="Fan M."/>
            <person name="Lin Y."/>
        </authorList>
    </citation>
    <scope>NUCLEOTIDE SEQUENCE [LARGE SCALE GENOMIC DNA]</scope>
    <source>
        <strain evidence="6">SC-089</strain>
    </source>
</reference>
<dbReference type="RefSeq" id="WP_088602975.1">
    <property type="nucleotide sequence ID" value="NZ_NJIH01000004.1"/>
</dbReference>
<dbReference type="OrthoDB" id="6843902at2"/>
<dbReference type="PROSITE" id="PS00187">
    <property type="entry name" value="TPP_ENZYMES"/>
    <property type="match status" value="1"/>
</dbReference>
<gene>
    <name evidence="5" type="ORF">CEY11_08660</name>
</gene>
<dbReference type="InterPro" id="IPR000399">
    <property type="entry name" value="TPP-bd_CS"/>
</dbReference>
<keyword evidence="1" id="KW-0210">Decarboxylase</keyword>
<dbReference type="AlphaFoldDB" id="A0A225MTA7"/>
<evidence type="ECO:0000256" key="2">
    <source>
        <dbReference type="ARBA" id="ARBA00023052"/>
    </source>
</evidence>
<keyword evidence="2" id="KW-0786">Thiamine pyrophosphate</keyword>
<dbReference type="Proteomes" id="UP000214603">
    <property type="component" value="Unassembled WGS sequence"/>
</dbReference>
<dbReference type="InterPro" id="IPR051818">
    <property type="entry name" value="TPP_dependent_decarboxylase"/>
</dbReference>
<proteinExistence type="predicted"/>
<evidence type="ECO:0000256" key="3">
    <source>
        <dbReference type="ARBA" id="ARBA00023239"/>
    </source>
</evidence>
<dbReference type="GO" id="GO:0044281">
    <property type="term" value="P:small molecule metabolic process"/>
    <property type="evidence" value="ECO:0007669"/>
    <property type="project" value="UniProtKB-ARBA"/>
</dbReference>
<evidence type="ECO:0000256" key="1">
    <source>
        <dbReference type="ARBA" id="ARBA00022793"/>
    </source>
</evidence>
<dbReference type="GO" id="GO:0016831">
    <property type="term" value="F:carboxy-lyase activity"/>
    <property type="evidence" value="ECO:0007669"/>
    <property type="project" value="UniProtKB-KW"/>
</dbReference>
<sequence>MKPLTKTMSRAELTRRVVDQSSDEDAIIGGIGHTNFELWNCGHRPCNFYMLGSMGLTTSIGLGVALVQPQRRVVVLEGDGSLLMQLGSLATLASQRPKRFLLVVWDNEAYQITGGQPTQTALGADLVAIASGCGIEQAHWARDEADFDRLLQASKAAEGPFVIVAKTERVAPASATERDPAQLRDRFMRGLGAKKEWPAYPGRAA</sequence>
<dbReference type="SUPFAM" id="SSF52518">
    <property type="entry name" value="Thiamin diphosphate-binding fold (THDP-binding)"/>
    <property type="match status" value="1"/>
</dbReference>
<keyword evidence="3" id="KW-0456">Lyase</keyword>
<keyword evidence="6" id="KW-1185">Reference proteome</keyword>
<evidence type="ECO:0000259" key="4">
    <source>
        <dbReference type="Pfam" id="PF02775"/>
    </source>
</evidence>
<organism evidence="5 6">
    <name type="scientific">Candidimonas nitroreducens</name>
    <dbReference type="NCBI Taxonomy" id="683354"/>
    <lineage>
        <taxon>Bacteria</taxon>
        <taxon>Pseudomonadati</taxon>
        <taxon>Pseudomonadota</taxon>
        <taxon>Betaproteobacteria</taxon>
        <taxon>Burkholderiales</taxon>
        <taxon>Alcaligenaceae</taxon>
        <taxon>Candidimonas</taxon>
    </lineage>
</organism>
<evidence type="ECO:0000313" key="6">
    <source>
        <dbReference type="Proteomes" id="UP000214603"/>
    </source>
</evidence>
<dbReference type="Pfam" id="PF02775">
    <property type="entry name" value="TPP_enzyme_C"/>
    <property type="match status" value="1"/>
</dbReference>
<protein>
    <recommendedName>
        <fullName evidence="4">Thiamine pyrophosphate enzyme TPP-binding domain-containing protein</fullName>
    </recommendedName>
</protein>
<dbReference type="GO" id="GO:0000287">
    <property type="term" value="F:magnesium ion binding"/>
    <property type="evidence" value="ECO:0007669"/>
    <property type="project" value="InterPro"/>
</dbReference>
<dbReference type="PANTHER" id="PTHR42818:SF1">
    <property type="entry name" value="SULFOPYRUVATE DECARBOXYLASE"/>
    <property type="match status" value="1"/>
</dbReference>
<feature type="domain" description="Thiamine pyrophosphate enzyme TPP-binding" evidence="4">
    <location>
        <begin position="45"/>
        <end position="164"/>
    </location>
</feature>
<dbReference type="EMBL" id="NJIH01000004">
    <property type="protein sequence ID" value="OWT61889.1"/>
    <property type="molecule type" value="Genomic_DNA"/>
</dbReference>
<comment type="caution">
    <text evidence="5">The sequence shown here is derived from an EMBL/GenBank/DDBJ whole genome shotgun (WGS) entry which is preliminary data.</text>
</comment>